<organism evidence="1 2">
    <name type="scientific">Clavelina lepadiformis</name>
    <name type="common">Light-bulb sea squirt</name>
    <name type="synonym">Ascidia lepadiformis</name>
    <dbReference type="NCBI Taxonomy" id="159417"/>
    <lineage>
        <taxon>Eukaryota</taxon>
        <taxon>Metazoa</taxon>
        <taxon>Chordata</taxon>
        <taxon>Tunicata</taxon>
        <taxon>Ascidiacea</taxon>
        <taxon>Aplousobranchia</taxon>
        <taxon>Clavelinidae</taxon>
        <taxon>Clavelina</taxon>
    </lineage>
</organism>
<dbReference type="EMBL" id="CAWYQH010000130">
    <property type="protein sequence ID" value="CAK8692812.1"/>
    <property type="molecule type" value="Genomic_DNA"/>
</dbReference>
<reference evidence="1 2" key="1">
    <citation type="submission" date="2024-02" db="EMBL/GenBank/DDBJ databases">
        <authorList>
            <person name="Daric V."/>
            <person name="Darras S."/>
        </authorList>
    </citation>
    <scope>NUCLEOTIDE SEQUENCE [LARGE SCALE GENOMIC DNA]</scope>
</reference>
<accession>A0ABP0GM62</accession>
<gene>
    <name evidence="1" type="ORF">CVLEPA_LOCUS26050</name>
</gene>
<keyword evidence="2" id="KW-1185">Reference proteome</keyword>
<dbReference type="Proteomes" id="UP001642483">
    <property type="component" value="Unassembled WGS sequence"/>
</dbReference>
<protein>
    <submittedName>
        <fullName evidence="1">Uncharacterized protein</fullName>
    </submittedName>
</protein>
<proteinExistence type="predicted"/>
<name>A0ABP0GM62_CLALP</name>
<evidence type="ECO:0000313" key="2">
    <source>
        <dbReference type="Proteomes" id="UP001642483"/>
    </source>
</evidence>
<comment type="caution">
    <text evidence="1">The sequence shown here is derived from an EMBL/GenBank/DDBJ whole genome shotgun (WGS) entry which is preliminary data.</text>
</comment>
<sequence>MSYPGATCDPFYHLGYVQDFLVTTVCNLVRAGYLTNTFSNFGIFWHRCDKKHKKATTHQDYTASQFSAIFIEVFFKE</sequence>
<evidence type="ECO:0000313" key="1">
    <source>
        <dbReference type="EMBL" id="CAK8692812.1"/>
    </source>
</evidence>